<gene>
    <name evidence="4" type="ORF">KL928_004218</name>
</gene>
<comment type="caution">
    <text evidence="4">The sequence shown here is derived from an EMBL/GenBank/DDBJ whole genome shotgun (WGS) entry which is preliminary data.</text>
</comment>
<dbReference type="GeneID" id="66128269"/>
<proteinExistence type="predicted"/>
<dbReference type="GO" id="GO:0008270">
    <property type="term" value="F:zinc ion binding"/>
    <property type="evidence" value="ECO:0007669"/>
    <property type="project" value="InterPro"/>
</dbReference>
<dbReference type="CDD" id="cd00067">
    <property type="entry name" value="GAL4"/>
    <property type="match status" value="1"/>
</dbReference>
<dbReference type="AlphaFoldDB" id="A0AAN6DC74"/>
<dbReference type="CDD" id="cd12148">
    <property type="entry name" value="fungal_TF_MHR"/>
    <property type="match status" value="1"/>
</dbReference>
<dbReference type="GO" id="GO:0000981">
    <property type="term" value="F:DNA-binding transcription factor activity, RNA polymerase II-specific"/>
    <property type="evidence" value="ECO:0007669"/>
    <property type="project" value="InterPro"/>
</dbReference>
<sequence length="603" mass="70215">MSTGEGQGSRKRRKKELRACTSCRKRRVKCNFEIPCSRCIDRNRASLCTREPDAEVEQVNQELDVLQENKILRDKVLELEELILQARNHQDTDESTQDLEIEPIEDDNWSYYVHAIASAKQISLGWLGEETGIADTEDWLLANYEDPTAENEDVWCYYYEKVNGIEKHISQRILQEARKVSFLYNVIDWDKFWREYNQHWETEAERHIAPFYSKDKWKYLFMCQYYLLLCIGLYYSDDCLQQDIGYSSEEWELFPKVFFSCAFQCLMRGRILTYPDVMSVQCFCLLRLCAPMLGGYNLLNSLLEVMCYHARLLGLDKLSASDDQFKIMCWWSLVITDWHDSEFRHSSIQLNSFSTPLPLKYGLAKKINEHSYYHLFNARIALIKKRYYYNPSPSLDHLITAEAELHELEMELVSDLEQFPSSMPSSHHVKFLIKFILLYEKLTICCKIASCIAKPEWLQKYHRRCFAHADQIVRIYLSPETPTAYKKPWFMADMTVSAMVFLLVDAFLNEHAICTQEKAIGVAQQLVAVLTSFSQLVRPALRGAQVIEKIIDYLIRDASGIARDIAETSSSPIHYGGLLEIPWHELSQAFRESPSAGDYKSPA</sequence>
<dbReference type="InterPro" id="IPR036864">
    <property type="entry name" value="Zn2-C6_fun-type_DNA-bd_sf"/>
</dbReference>
<feature type="domain" description="Zn(2)-C6 fungal-type" evidence="3">
    <location>
        <begin position="19"/>
        <end position="50"/>
    </location>
</feature>
<dbReference type="Gene3D" id="4.10.240.10">
    <property type="entry name" value="Zn(2)-C6 fungal-type DNA-binding domain"/>
    <property type="match status" value="1"/>
</dbReference>
<evidence type="ECO:0000313" key="4">
    <source>
        <dbReference type="EMBL" id="KAG7816754.1"/>
    </source>
</evidence>
<dbReference type="PROSITE" id="PS50048">
    <property type="entry name" value="ZN2_CY6_FUNGAL_2"/>
    <property type="match status" value="1"/>
</dbReference>
<reference evidence="4" key="1">
    <citation type="journal article" date="2021" name="G3 (Bethesda)">
        <title>Genomic diversity, chromosomal rearrangements, and interspecies hybridization in the ogataea polymorpha species complex.</title>
        <authorList>
            <person name="Hanson S.J."/>
            <person name="Cinneide E.O."/>
            <person name="Salzberg L.I."/>
            <person name="Wolfe K.H."/>
            <person name="McGowan J."/>
            <person name="Fitzpatrick D.A."/>
            <person name="Matlin K."/>
        </authorList>
    </citation>
    <scope>NUCLEOTIDE SEQUENCE</scope>
    <source>
        <strain evidence="4">61-244</strain>
    </source>
</reference>
<protein>
    <recommendedName>
        <fullName evidence="3">Zn(2)-C6 fungal-type domain-containing protein</fullName>
    </recommendedName>
</protein>
<dbReference type="PROSITE" id="PS00463">
    <property type="entry name" value="ZN2_CY6_FUNGAL_1"/>
    <property type="match status" value="1"/>
</dbReference>
<evidence type="ECO:0000256" key="1">
    <source>
        <dbReference type="ARBA" id="ARBA00004123"/>
    </source>
</evidence>
<accession>A0AAN6DC74</accession>
<dbReference type="Pfam" id="PF00172">
    <property type="entry name" value="Zn_clus"/>
    <property type="match status" value="1"/>
</dbReference>
<name>A0AAN6DC74_PICAN</name>
<dbReference type="InterPro" id="IPR001138">
    <property type="entry name" value="Zn2Cys6_DnaBD"/>
</dbReference>
<dbReference type="PANTHER" id="PTHR31001">
    <property type="entry name" value="UNCHARACTERIZED TRANSCRIPTIONAL REGULATORY PROTEIN"/>
    <property type="match status" value="1"/>
</dbReference>
<dbReference type="EMBL" id="JAHLUX010000009">
    <property type="protein sequence ID" value="KAG7816754.1"/>
    <property type="molecule type" value="Genomic_DNA"/>
</dbReference>
<evidence type="ECO:0000259" key="3">
    <source>
        <dbReference type="PROSITE" id="PS50048"/>
    </source>
</evidence>
<dbReference type="SMART" id="SM00066">
    <property type="entry name" value="GAL4"/>
    <property type="match status" value="1"/>
</dbReference>
<dbReference type="SUPFAM" id="SSF57701">
    <property type="entry name" value="Zn2/Cys6 DNA-binding domain"/>
    <property type="match status" value="1"/>
</dbReference>
<dbReference type="PANTHER" id="PTHR31001:SF90">
    <property type="entry name" value="CENTROMERE DNA-BINDING PROTEIN COMPLEX CBF3 SUBUNIT B"/>
    <property type="match status" value="1"/>
</dbReference>
<evidence type="ECO:0000313" key="5">
    <source>
        <dbReference type="Proteomes" id="UP001196530"/>
    </source>
</evidence>
<dbReference type="Proteomes" id="UP001196530">
    <property type="component" value="Unassembled WGS sequence"/>
</dbReference>
<organism evidence="4 5">
    <name type="scientific">Pichia angusta</name>
    <name type="common">Yeast</name>
    <name type="synonym">Hansenula polymorpha</name>
    <dbReference type="NCBI Taxonomy" id="870730"/>
    <lineage>
        <taxon>Eukaryota</taxon>
        <taxon>Fungi</taxon>
        <taxon>Dikarya</taxon>
        <taxon>Ascomycota</taxon>
        <taxon>Saccharomycotina</taxon>
        <taxon>Pichiomycetes</taxon>
        <taxon>Pichiales</taxon>
        <taxon>Pichiaceae</taxon>
        <taxon>Ogataea</taxon>
    </lineage>
</organism>
<dbReference type="InterPro" id="IPR050613">
    <property type="entry name" value="Sec_Metabolite_Reg"/>
</dbReference>
<keyword evidence="2" id="KW-0539">Nucleus</keyword>
<dbReference type="RefSeq" id="XP_043058285.1">
    <property type="nucleotide sequence ID" value="XM_043204892.1"/>
</dbReference>
<evidence type="ECO:0000256" key="2">
    <source>
        <dbReference type="ARBA" id="ARBA00023242"/>
    </source>
</evidence>
<comment type="subcellular location">
    <subcellularLocation>
        <location evidence="1">Nucleus</location>
    </subcellularLocation>
</comment>
<dbReference type="GO" id="GO:0005634">
    <property type="term" value="C:nucleus"/>
    <property type="evidence" value="ECO:0007669"/>
    <property type="project" value="UniProtKB-SubCell"/>
</dbReference>